<evidence type="ECO:0000256" key="5">
    <source>
        <dbReference type="SAM" id="MobiDB-lite"/>
    </source>
</evidence>
<dbReference type="InterPro" id="IPR001647">
    <property type="entry name" value="HTH_TetR"/>
</dbReference>
<dbReference type="Pfam" id="PF16859">
    <property type="entry name" value="TetR_C_11"/>
    <property type="match status" value="1"/>
</dbReference>
<dbReference type="RefSeq" id="WP_147102555.1">
    <property type="nucleotide sequence ID" value="NZ_BJVJ01000004.1"/>
</dbReference>
<dbReference type="PROSITE" id="PS50977">
    <property type="entry name" value="HTH_TETR_2"/>
    <property type="match status" value="1"/>
</dbReference>
<protein>
    <submittedName>
        <fullName evidence="7">TetR family transcriptional regulator</fullName>
    </submittedName>
</protein>
<feature type="DNA-binding region" description="H-T-H motif" evidence="4">
    <location>
        <begin position="49"/>
        <end position="68"/>
    </location>
</feature>
<dbReference type="PANTHER" id="PTHR30055:SF148">
    <property type="entry name" value="TETR-FAMILY TRANSCRIPTIONAL REGULATOR"/>
    <property type="match status" value="1"/>
</dbReference>
<organism evidence="7 8">
    <name type="scientific">Pseudonocardia sulfidoxydans NBRC 16205</name>
    <dbReference type="NCBI Taxonomy" id="1223511"/>
    <lineage>
        <taxon>Bacteria</taxon>
        <taxon>Bacillati</taxon>
        <taxon>Actinomycetota</taxon>
        <taxon>Actinomycetes</taxon>
        <taxon>Pseudonocardiales</taxon>
        <taxon>Pseudonocardiaceae</taxon>
        <taxon>Pseudonocardia</taxon>
    </lineage>
</organism>
<feature type="compositionally biased region" description="Low complexity" evidence="5">
    <location>
        <begin position="1"/>
        <end position="15"/>
    </location>
</feature>
<accession>A0A511DAK9</accession>
<keyword evidence="2 4" id="KW-0238">DNA-binding</keyword>
<dbReference type="Gene3D" id="1.10.357.10">
    <property type="entry name" value="Tetracycline Repressor, domain 2"/>
    <property type="match status" value="1"/>
</dbReference>
<proteinExistence type="predicted"/>
<dbReference type="Proteomes" id="UP000321685">
    <property type="component" value="Unassembled WGS sequence"/>
</dbReference>
<dbReference type="InterPro" id="IPR036271">
    <property type="entry name" value="Tet_transcr_reg_TetR-rel_C_sf"/>
</dbReference>
<keyword evidence="8" id="KW-1185">Reference proteome</keyword>
<dbReference type="EMBL" id="BJVJ01000004">
    <property type="protein sequence ID" value="GEL21840.1"/>
    <property type="molecule type" value="Genomic_DNA"/>
</dbReference>
<feature type="domain" description="HTH tetR-type" evidence="6">
    <location>
        <begin position="26"/>
        <end position="86"/>
    </location>
</feature>
<evidence type="ECO:0000313" key="7">
    <source>
        <dbReference type="EMBL" id="GEL21840.1"/>
    </source>
</evidence>
<comment type="caution">
    <text evidence="7">The sequence shown here is derived from an EMBL/GenBank/DDBJ whole genome shotgun (WGS) entry which is preliminary data.</text>
</comment>
<keyword evidence="3" id="KW-0804">Transcription</keyword>
<dbReference type="InterPro" id="IPR009057">
    <property type="entry name" value="Homeodomain-like_sf"/>
</dbReference>
<dbReference type="SUPFAM" id="SSF46689">
    <property type="entry name" value="Homeodomain-like"/>
    <property type="match status" value="1"/>
</dbReference>
<reference evidence="7 8" key="1">
    <citation type="submission" date="2019-07" db="EMBL/GenBank/DDBJ databases">
        <title>Whole genome shotgun sequence of Pseudonocardia sulfidoxydans NBRC 16205.</title>
        <authorList>
            <person name="Hosoyama A."/>
            <person name="Uohara A."/>
            <person name="Ohji S."/>
            <person name="Ichikawa N."/>
        </authorList>
    </citation>
    <scope>NUCLEOTIDE SEQUENCE [LARGE SCALE GENOMIC DNA]</scope>
    <source>
        <strain evidence="7 8">NBRC 16205</strain>
    </source>
</reference>
<sequence length="204" mass="21731">MASRTADTTRSDAAAGPPTRPGGRSARVRTAVHRAVIELLAQAPAEQLTMPVIAARAGVHPTTVYRRWASLGDLLSAVAESRFTDDLVVPDTGSLRGDLRRWAADVATDLTDPETLAIIRAALGTSTEGGCACIGERRTQLGSMLDRERDRGGAVPTVDRAADMLMGPIYFRALFTERPGGADWARELADTLVDHCTQPQPSPA</sequence>
<evidence type="ECO:0000313" key="8">
    <source>
        <dbReference type="Proteomes" id="UP000321685"/>
    </source>
</evidence>
<feature type="region of interest" description="Disordered" evidence="5">
    <location>
        <begin position="1"/>
        <end position="27"/>
    </location>
</feature>
<evidence type="ECO:0000256" key="4">
    <source>
        <dbReference type="PROSITE-ProRule" id="PRU00335"/>
    </source>
</evidence>
<evidence type="ECO:0000256" key="3">
    <source>
        <dbReference type="ARBA" id="ARBA00023163"/>
    </source>
</evidence>
<dbReference type="Pfam" id="PF00440">
    <property type="entry name" value="TetR_N"/>
    <property type="match status" value="1"/>
</dbReference>
<dbReference type="GO" id="GO:0003700">
    <property type="term" value="F:DNA-binding transcription factor activity"/>
    <property type="evidence" value="ECO:0007669"/>
    <property type="project" value="TreeGrafter"/>
</dbReference>
<name>A0A511DAK9_9PSEU</name>
<dbReference type="SUPFAM" id="SSF48498">
    <property type="entry name" value="Tetracyclin repressor-like, C-terminal domain"/>
    <property type="match status" value="1"/>
</dbReference>
<evidence type="ECO:0000256" key="2">
    <source>
        <dbReference type="ARBA" id="ARBA00023125"/>
    </source>
</evidence>
<evidence type="ECO:0000259" key="6">
    <source>
        <dbReference type="PROSITE" id="PS50977"/>
    </source>
</evidence>
<evidence type="ECO:0000256" key="1">
    <source>
        <dbReference type="ARBA" id="ARBA00023015"/>
    </source>
</evidence>
<keyword evidence="1" id="KW-0805">Transcription regulation</keyword>
<dbReference type="Gene3D" id="1.10.10.60">
    <property type="entry name" value="Homeodomain-like"/>
    <property type="match status" value="1"/>
</dbReference>
<dbReference type="OrthoDB" id="9796019at2"/>
<dbReference type="PANTHER" id="PTHR30055">
    <property type="entry name" value="HTH-TYPE TRANSCRIPTIONAL REGULATOR RUTR"/>
    <property type="match status" value="1"/>
</dbReference>
<gene>
    <name evidence="7" type="ORF">PSU4_07940</name>
</gene>
<dbReference type="AlphaFoldDB" id="A0A511DAK9"/>
<dbReference type="GO" id="GO:0000976">
    <property type="term" value="F:transcription cis-regulatory region binding"/>
    <property type="evidence" value="ECO:0007669"/>
    <property type="project" value="TreeGrafter"/>
</dbReference>
<dbReference type="InterPro" id="IPR050109">
    <property type="entry name" value="HTH-type_TetR-like_transc_reg"/>
</dbReference>
<dbReference type="InterPro" id="IPR011075">
    <property type="entry name" value="TetR_C"/>
</dbReference>